<dbReference type="PANTHER" id="PTHR43181:SF1">
    <property type="entry name" value="2-C-METHYL-D-ERYTHRITOL 2,4-CYCLODIPHOSPHATE SYNTHASE, CHLOROPLASTIC"/>
    <property type="match status" value="1"/>
</dbReference>
<feature type="site" description="Transition state stabilizer" evidence="8">
    <location>
        <position position="34"/>
    </location>
</feature>
<dbReference type="NCBIfam" id="TIGR00151">
    <property type="entry name" value="ispF"/>
    <property type="match status" value="1"/>
</dbReference>
<accession>A0A1I3HQ81</accession>
<feature type="binding site" evidence="8">
    <location>
        <position position="42"/>
    </location>
    <ligand>
        <name>a divalent metal cation</name>
        <dbReference type="ChEBI" id="CHEBI:60240"/>
    </ligand>
</feature>
<evidence type="ECO:0000313" key="12">
    <source>
        <dbReference type="Proteomes" id="UP000199287"/>
    </source>
</evidence>
<dbReference type="RefSeq" id="WP_093373821.1">
    <property type="nucleotide sequence ID" value="NZ_FOQA01000015.1"/>
</dbReference>
<evidence type="ECO:0000256" key="6">
    <source>
        <dbReference type="ARBA" id="ARBA00023229"/>
    </source>
</evidence>
<dbReference type="InterPro" id="IPR036571">
    <property type="entry name" value="MECDP_synthase_sf"/>
</dbReference>
<dbReference type="Pfam" id="PF02542">
    <property type="entry name" value="YgbB"/>
    <property type="match status" value="1"/>
</dbReference>
<dbReference type="GO" id="GO:0008685">
    <property type="term" value="F:2-C-methyl-D-erythritol 2,4-cyclodiphosphate synthase activity"/>
    <property type="evidence" value="ECO:0007669"/>
    <property type="project" value="UniProtKB-UniRule"/>
</dbReference>
<keyword evidence="6 8" id="KW-0414">Isoprene biosynthesis</keyword>
<feature type="binding site" evidence="8">
    <location>
        <position position="8"/>
    </location>
    <ligand>
        <name>a divalent metal cation</name>
        <dbReference type="ChEBI" id="CHEBI:60240"/>
    </ligand>
</feature>
<keyword evidence="5 8" id="KW-0479">Metal-binding</keyword>
<comment type="subunit">
    <text evidence="8">Homotrimer.</text>
</comment>
<feature type="binding site" evidence="8">
    <location>
        <begin position="56"/>
        <end position="58"/>
    </location>
    <ligand>
        <name>4-CDP-2-C-methyl-D-erythritol 2-phosphate</name>
        <dbReference type="ChEBI" id="CHEBI:57919"/>
    </ligand>
</feature>
<dbReference type="PROSITE" id="PS01350">
    <property type="entry name" value="ISPF"/>
    <property type="match status" value="1"/>
</dbReference>
<dbReference type="GO" id="GO:0019288">
    <property type="term" value="P:isopentenyl diphosphate biosynthetic process, methylerythritol 4-phosphate pathway"/>
    <property type="evidence" value="ECO:0007669"/>
    <property type="project" value="UniProtKB-UniRule"/>
</dbReference>
<evidence type="ECO:0000256" key="3">
    <source>
        <dbReference type="ARBA" id="ARBA00008480"/>
    </source>
</evidence>
<evidence type="ECO:0000256" key="7">
    <source>
        <dbReference type="ARBA" id="ARBA00023239"/>
    </source>
</evidence>
<evidence type="ECO:0000313" key="11">
    <source>
        <dbReference type="EMBL" id="SFI37894.1"/>
    </source>
</evidence>
<organism evidence="11 12">
    <name type="scientific">Tindallia magadiensis</name>
    <dbReference type="NCBI Taxonomy" id="69895"/>
    <lineage>
        <taxon>Bacteria</taxon>
        <taxon>Bacillati</taxon>
        <taxon>Bacillota</taxon>
        <taxon>Clostridia</taxon>
        <taxon>Peptostreptococcales</taxon>
        <taxon>Tindalliaceae</taxon>
        <taxon>Tindallia</taxon>
    </lineage>
</organism>
<dbReference type="FunFam" id="3.30.1330.50:FF:000001">
    <property type="entry name" value="2-C-methyl-D-erythritol 2,4-cyclodiphosphate synthase"/>
    <property type="match status" value="1"/>
</dbReference>
<evidence type="ECO:0000259" key="10">
    <source>
        <dbReference type="Pfam" id="PF02542"/>
    </source>
</evidence>
<comment type="pathway">
    <text evidence="2 8">Isoprenoid biosynthesis; isopentenyl diphosphate biosynthesis via DXP pathway; isopentenyl diphosphate from 1-deoxy-D-xylulose 5-phosphate: step 4/6.</text>
</comment>
<comment type="cofactor">
    <cofactor evidence="8">
        <name>a divalent metal cation</name>
        <dbReference type="ChEBI" id="CHEBI:60240"/>
    </cofactor>
    <text evidence="8">Binds 1 divalent metal cation per subunit.</text>
</comment>
<dbReference type="STRING" id="69895.SAMN05192551_11512"/>
<feature type="domain" description="2-C-methyl-D-erythritol 2,4-cyclodiphosphate synthase" evidence="10">
    <location>
        <begin position="1"/>
        <end position="154"/>
    </location>
</feature>
<feature type="binding site" evidence="8">
    <location>
        <begin position="34"/>
        <end position="35"/>
    </location>
    <ligand>
        <name>4-CDP-2-C-methyl-D-erythritol 2-phosphate</name>
        <dbReference type="ChEBI" id="CHEBI:57919"/>
    </ligand>
</feature>
<evidence type="ECO:0000256" key="1">
    <source>
        <dbReference type="ARBA" id="ARBA00000200"/>
    </source>
</evidence>
<feature type="binding site" evidence="8">
    <location>
        <begin position="8"/>
        <end position="10"/>
    </location>
    <ligand>
        <name>4-CDP-2-C-methyl-D-erythritol 2-phosphate</name>
        <dbReference type="ChEBI" id="CHEBI:57919"/>
    </ligand>
</feature>
<comment type="catalytic activity">
    <reaction evidence="1 8 9">
        <text>4-CDP-2-C-methyl-D-erythritol 2-phosphate = 2-C-methyl-D-erythritol 2,4-cyclic diphosphate + CMP</text>
        <dbReference type="Rhea" id="RHEA:23864"/>
        <dbReference type="ChEBI" id="CHEBI:57919"/>
        <dbReference type="ChEBI" id="CHEBI:58483"/>
        <dbReference type="ChEBI" id="CHEBI:60377"/>
        <dbReference type="EC" id="4.6.1.12"/>
    </reaction>
</comment>
<evidence type="ECO:0000256" key="9">
    <source>
        <dbReference type="RuleBase" id="RU004395"/>
    </source>
</evidence>
<comment type="function">
    <text evidence="8">Involved in the biosynthesis of isopentenyl diphosphate (IPP) and dimethylallyl diphosphate (DMAPP), two major building blocks of isoprenoid compounds. Catalyzes the conversion of 4-diphosphocytidyl-2-C-methyl-D-erythritol 2-phosphate (CDP-ME2P) to 2-C-methyl-D-erythritol 2,4-cyclodiphosphate (ME-CPP) with a corresponding release of cytidine 5-monophosphate (CMP).</text>
</comment>
<dbReference type="UniPathway" id="UPA00056">
    <property type="reaction ID" value="UER00095"/>
</dbReference>
<name>A0A1I3HQ81_9FIRM</name>
<reference evidence="12" key="1">
    <citation type="submission" date="2016-10" db="EMBL/GenBank/DDBJ databases">
        <authorList>
            <person name="Varghese N."/>
            <person name="Submissions S."/>
        </authorList>
    </citation>
    <scope>NUCLEOTIDE SEQUENCE [LARGE SCALE GENOMIC DNA]</scope>
    <source>
        <strain evidence="12">Z-7934</strain>
    </source>
</reference>
<evidence type="ECO:0000256" key="8">
    <source>
        <dbReference type="HAMAP-Rule" id="MF_00107"/>
    </source>
</evidence>
<proteinExistence type="inferred from homology"/>
<evidence type="ECO:0000256" key="4">
    <source>
        <dbReference type="ARBA" id="ARBA00012579"/>
    </source>
</evidence>
<dbReference type="AlphaFoldDB" id="A0A1I3HQ81"/>
<feature type="binding site" evidence="8">
    <location>
        <begin position="132"/>
        <end position="135"/>
    </location>
    <ligand>
        <name>4-CDP-2-C-methyl-D-erythritol 2-phosphate</name>
        <dbReference type="ChEBI" id="CHEBI:57919"/>
    </ligand>
</feature>
<dbReference type="InterPro" id="IPR020555">
    <property type="entry name" value="MECDP_synthase_CS"/>
</dbReference>
<dbReference type="EMBL" id="FOQA01000015">
    <property type="protein sequence ID" value="SFI37894.1"/>
    <property type="molecule type" value="Genomic_DNA"/>
</dbReference>
<keyword evidence="7 8" id="KW-0456">Lyase</keyword>
<dbReference type="SUPFAM" id="SSF69765">
    <property type="entry name" value="IpsF-like"/>
    <property type="match status" value="1"/>
</dbReference>
<dbReference type="PANTHER" id="PTHR43181">
    <property type="entry name" value="2-C-METHYL-D-ERYTHRITOL 2,4-CYCLODIPHOSPHATE SYNTHASE, CHLOROPLASTIC"/>
    <property type="match status" value="1"/>
</dbReference>
<gene>
    <name evidence="8" type="primary">ispF</name>
    <name evidence="11" type="ORF">SAMN05192551_11512</name>
</gene>
<feature type="binding site" evidence="8">
    <location>
        <position position="139"/>
    </location>
    <ligand>
        <name>4-CDP-2-C-methyl-D-erythritol 2-phosphate</name>
        <dbReference type="ChEBI" id="CHEBI:57919"/>
    </ligand>
</feature>
<feature type="binding site" evidence="8">
    <location>
        <position position="10"/>
    </location>
    <ligand>
        <name>a divalent metal cation</name>
        <dbReference type="ChEBI" id="CHEBI:60240"/>
    </ligand>
</feature>
<comment type="similarity">
    <text evidence="3 8 9">Belongs to the IspF family.</text>
</comment>
<dbReference type="HAMAP" id="MF_00107">
    <property type="entry name" value="IspF"/>
    <property type="match status" value="1"/>
</dbReference>
<dbReference type="GO" id="GO:0046872">
    <property type="term" value="F:metal ion binding"/>
    <property type="evidence" value="ECO:0007669"/>
    <property type="project" value="UniProtKB-KW"/>
</dbReference>
<dbReference type="GO" id="GO:0016114">
    <property type="term" value="P:terpenoid biosynthetic process"/>
    <property type="evidence" value="ECO:0007669"/>
    <property type="project" value="InterPro"/>
</dbReference>
<keyword evidence="12" id="KW-1185">Reference proteome</keyword>
<dbReference type="CDD" id="cd00554">
    <property type="entry name" value="MECDP_synthase"/>
    <property type="match status" value="1"/>
</dbReference>
<sequence>MKIGIGFDVHAFAADRKLVLGGLTVPHHQGLTGHSDADVVVHAIMDALLGAAGLGDIGTHFPDDDPAYKNADSIKLLKKVHSFISQEALEVSNMDIVIMAQQPKLAPYMDKMKNSIAEALNISNTAVNVKATTTEKLGFVGREEGIAAQVVVLLMTKSED</sequence>
<dbReference type="OrthoDB" id="9804336at2"/>
<dbReference type="Gene3D" id="3.30.1330.50">
    <property type="entry name" value="2-C-methyl-D-erythritol 2,4-cyclodiphosphate synthase"/>
    <property type="match status" value="1"/>
</dbReference>
<evidence type="ECO:0000256" key="2">
    <source>
        <dbReference type="ARBA" id="ARBA00004709"/>
    </source>
</evidence>
<dbReference type="Proteomes" id="UP000199287">
    <property type="component" value="Unassembled WGS sequence"/>
</dbReference>
<feature type="binding site" evidence="8">
    <location>
        <position position="142"/>
    </location>
    <ligand>
        <name>4-CDP-2-C-methyl-D-erythritol 2-phosphate</name>
        <dbReference type="ChEBI" id="CHEBI:57919"/>
    </ligand>
</feature>
<comment type="caution">
    <text evidence="8">Lacks conserved residue(s) required for the propagation of feature annotation.</text>
</comment>
<dbReference type="InterPro" id="IPR003526">
    <property type="entry name" value="MECDP_synthase"/>
</dbReference>
<protein>
    <recommendedName>
        <fullName evidence="4 8">2-C-methyl-D-erythritol 2,4-cyclodiphosphate synthase</fullName>
        <shortName evidence="8">MECDP-synthase</shortName>
        <shortName evidence="8">MECPP-synthase</shortName>
        <shortName evidence="8">MECPS</shortName>
        <ecNumber evidence="4 8">4.6.1.12</ecNumber>
    </recommendedName>
</protein>
<evidence type="ECO:0000256" key="5">
    <source>
        <dbReference type="ARBA" id="ARBA00022723"/>
    </source>
</evidence>
<feature type="site" description="Transition state stabilizer" evidence="8">
    <location>
        <position position="133"/>
    </location>
</feature>
<dbReference type="EC" id="4.6.1.12" evidence="4 8"/>
<feature type="binding site" evidence="8">
    <location>
        <begin position="61"/>
        <end position="65"/>
    </location>
    <ligand>
        <name>4-CDP-2-C-methyl-D-erythritol 2-phosphate</name>
        <dbReference type="ChEBI" id="CHEBI:57919"/>
    </ligand>
</feature>